<dbReference type="GO" id="GO:0008864">
    <property type="term" value="F:formyltetrahydrofolate deformylase activity"/>
    <property type="evidence" value="ECO:0007669"/>
    <property type="project" value="UniProtKB-EC"/>
</dbReference>
<dbReference type="PANTHER" id="PTHR42706">
    <property type="entry name" value="FORMYLTETRAHYDROFOLATE DEFORMYLASE"/>
    <property type="match status" value="1"/>
</dbReference>
<dbReference type="InterPro" id="IPR044074">
    <property type="entry name" value="PurU_ACT"/>
</dbReference>
<organism evidence="4">
    <name type="scientific">hydrothermal vent metagenome</name>
    <dbReference type="NCBI Taxonomy" id="652676"/>
    <lineage>
        <taxon>unclassified sequences</taxon>
        <taxon>metagenomes</taxon>
        <taxon>ecological metagenomes</taxon>
    </lineage>
</organism>
<dbReference type="NCBIfam" id="NF004684">
    <property type="entry name" value="PRK06027.1"/>
    <property type="match status" value="1"/>
</dbReference>
<dbReference type="EMBL" id="UOFS01000024">
    <property type="protein sequence ID" value="VAW95549.1"/>
    <property type="molecule type" value="Genomic_DNA"/>
</dbReference>
<dbReference type="HAMAP" id="MF_01927">
    <property type="entry name" value="PurU"/>
    <property type="match status" value="1"/>
</dbReference>
<dbReference type="InterPro" id="IPR002376">
    <property type="entry name" value="Formyl_transf_N"/>
</dbReference>
<dbReference type="InterPro" id="IPR002912">
    <property type="entry name" value="ACT_dom"/>
</dbReference>
<dbReference type="Gene3D" id="3.40.50.170">
    <property type="entry name" value="Formyl transferase, N-terminal domain"/>
    <property type="match status" value="1"/>
</dbReference>
<accession>A0A3B1ABE7</accession>
<feature type="domain" description="ACT" evidence="3">
    <location>
        <begin position="6"/>
        <end position="87"/>
    </location>
</feature>
<gene>
    <name evidence="4" type="ORF">MNBD_GAMMA22-1801</name>
</gene>
<dbReference type="NCBIfam" id="TIGR00655">
    <property type="entry name" value="PurU"/>
    <property type="match status" value="1"/>
</dbReference>
<dbReference type="PRINTS" id="PR01575">
    <property type="entry name" value="FFH4HYDRLASE"/>
</dbReference>
<keyword evidence="1" id="KW-0554">One-carbon metabolism</keyword>
<dbReference type="PANTHER" id="PTHR42706:SF1">
    <property type="entry name" value="FORMYLTETRAHYDROFOLATE DEFORMYLASE 2, MITOCHONDRIAL"/>
    <property type="match status" value="1"/>
</dbReference>
<dbReference type="SUPFAM" id="SSF55021">
    <property type="entry name" value="ACT-like"/>
    <property type="match status" value="1"/>
</dbReference>
<dbReference type="Pfam" id="PF00551">
    <property type="entry name" value="Formyl_trans_N"/>
    <property type="match status" value="1"/>
</dbReference>
<sequence length="285" mass="32911">MLNSAIIIITCSDKPGIVAAVTGFINDYRGSIINLEQHVDTQQSQFNMRLEWDISKFKIDNENIYAVFEKEIAEKFNMSFDVHFSNEIPKIALFVSKLSHCFYDLLLRYQSGEWQVKIPVVISNHRELEKSVQDLGIAYHYVPITKETKHEQEQKIIAILKDNNIDLIVLARYMQILSSDFIHQYENKIINIHHSFLPAFPGAKPYHSAYERGVKIIGATSHYVTADLDAGPIIAQDIEHVSHNDTVEELIRKGRDIEKIVLARAIWKHINFKTLVYNNRTIIFT</sequence>
<keyword evidence="2 4" id="KW-0378">Hydrolase</keyword>
<evidence type="ECO:0000259" key="3">
    <source>
        <dbReference type="PROSITE" id="PS51671"/>
    </source>
</evidence>
<dbReference type="SUPFAM" id="SSF53328">
    <property type="entry name" value="Formyltransferase"/>
    <property type="match status" value="1"/>
</dbReference>
<dbReference type="Pfam" id="PF01842">
    <property type="entry name" value="ACT"/>
    <property type="match status" value="1"/>
</dbReference>
<name>A0A3B1ABE7_9ZZZZ</name>
<protein>
    <submittedName>
        <fullName evidence="4">Formyltetrahydrofolate deformylase</fullName>
        <ecNumber evidence="4">3.5.1.10</ecNumber>
    </submittedName>
</protein>
<dbReference type="InterPro" id="IPR004810">
    <property type="entry name" value="PurU"/>
</dbReference>
<dbReference type="EC" id="3.5.1.10" evidence="4"/>
<evidence type="ECO:0000256" key="2">
    <source>
        <dbReference type="ARBA" id="ARBA00022801"/>
    </source>
</evidence>
<dbReference type="PIRSF" id="PIRSF036480">
    <property type="entry name" value="FormyFH4_hydr"/>
    <property type="match status" value="1"/>
</dbReference>
<dbReference type="GO" id="GO:0006189">
    <property type="term" value="P:'de novo' IMP biosynthetic process"/>
    <property type="evidence" value="ECO:0007669"/>
    <property type="project" value="InterPro"/>
</dbReference>
<dbReference type="InterPro" id="IPR045865">
    <property type="entry name" value="ACT-like_dom_sf"/>
</dbReference>
<evidence type="ECO:0000256" key="1">
    <source>
        <dbReference type="ARBA" id="ARBA00022563"/>
    </source>
</evidence>
<dbReference type="InterPro" id="IPR036477">
    <property type="entry name" value="Formyl_transf_N_sf"/>
</dbReference>
<evidence type="ECO:0000313" key="4">
    <source>
        <dbReference type="EMBL" id="VAW95549.1"/>
    </source>
</evidence>
<dbReference type="Gene3D" id="3.30.70.260">
    <property type="match status" value="1"/>
</dbReference>
<reference evidence="4" key="1">
    <citation type="submission" date="2018-06" db="EMBL/GenBank/DDBJ databases">
        <authorList>
            <person name="Zhirakovskaya E."/>
        </authorList>
    </citation>
    <scope>NUCLEOTIDE SEQUENCE</scope>
</reference>
<dbReference type="PROSITE" id="PS51671">
    <property type="entry name" value="ACT"/>
    <property type="match status" value="1"/>
</dbReference>
<dbReference type="InterPro" id="IPR041729">
    <property type="entry name" value="Formyl-FH4-Hydrolase_C"/>
</dbReference>
<proteinExistence type="inferred from homology"/>
<dbReference type="GO" id="GO:0006730">
    <property type="term" value="P:one-carbon metabolic process"/>
    <property type="evidence" value="ECO:0007669"/>
    <property type="project" value="UniProtKB-KW"/>
</dbReference>
<dbReference type="CDD" id="cd04875">
    <property type="entry name" value="ACT_F4HF-DF"/>
    <property type="match status" value="1"/>
</dbReference>
<dbReference type="AlphaFoldDB" id="A0A3B1ABE7"/>
<dbReference type="CDD" id="cd08648">
    <property type="entry name" value="FMT_core_Formyl-FH4-Hydrolase_C"/>
    <property type="match status" value="1"/>
</dbReference>